<reference evidence="2 3" key="1">
    <citation type="journal article" date="2014" name="Am. J. Bot.">
        <title>Genome assembly and annotation for red clover (Trifolium pratense; Fabaceae).</title>
        <authorList>
            <person name="Istvanek J."/>
            <person name="Jaros M."/>
            <person name="Krenek A."/>
            <person name="Repkova J."/>
        </authorList>
    </citation>
    <scope>NUCLEOTIDE SEQUENCE [LARGE SCALE GENOMIC DNA]</scope>
    <source>
        <strain evidence="3">cv. Tatra</strain>
        <tissue evidence="2">Young leaves</tissue>
    </source>
</reference>
<dbReference type="Proteomes" id="UP000236291">
    <property type="component" value="Unassembled WGS sequence"/>
</dbReference>
<dbReference type="EMBL" id="ASHM01045970">
    <property type="protein sequence ID" value="PNX84264.1"/>
    <property type="molecule type" value="Genomic_DNA"/>
</dbReference>
<reference evidence="2 3" key="2">
    <citation type="journal article" date="2017" name="Front. Plant Sci.">
        <title>Gene Classification and Mining of Molecular Markers Useful in Red Clover (Trifolium pratense) Breeding.</title>
        <authorList>
            <person name="Istvanek J."/>
            <person name="Dluhosova J."/>
            <person name="Dluhos P."/>
            <person name="Patkova L."/>
            <person name="Nedelnik J."/>
            <person name="Repkova J."/>
        </authorList>
    </citation>
    <scope>NUCLEOTIDE SEQUENCE [LARGE SCALE GENOMIC DNA]</scope>
    <source>
        <strain evidence="3">cv. Tatra</strain>
        <tissue evidence="2">Young leaves</tissue>
    </source>
</reference>
<accession>A0A2K3M0F2</accession>
<organism evidence="2 3">
    <name type="scientific">Trifolium pratense</name>
    <name type="common">Red clover</name>
    <dbReference type="NCBI Taxonomy" id="57577"/>
    <lineage>
        <taxon>Eukaryota</taxon>
        <taxon>Viridiplantae</taxon>
        <taxon>Streptophyta</taxon>
        <taxon>Embryophyta</taxon>
        <taxon>Tracheophyta</taxon>
        <taxon>Spermatophyta</taxon>
        <taxon>Magnoliopsida</taxon>
        <taxon>eudicotyledons</taxon>
        <taxon>Gunneridae</taxon>
        <taxon>Pentapetalae</taxon>
        <taxon>rosids</taxon>
        <taxon>fabids</taxon>
        <taxon>Fabales</taxon>
        <taxon>Fabaceae</taxon>
        <taxon>Papilionoideae</taxon>
        <taxon>50 kb inversion clade</taxon>
        <taxon>NPAAA clade</taxon>
        <taxon>Hologalegina</taxon>
        <taxon>IRL clade</taxon>
        <taxon>Trifolieae</taxon>
        <taxon>Trifolium</taxon>
    </lineage>
</organism>
<name>A0A2K3M0F2_TRIPR</name>
<comment type="caution">
    <text evidence="2">The sequence shown here is derived from an EMBL/GenBank/DDBJ whole genome shotgun (WGS) entry which is preliminary data.</text>
</comment>
<sequence>MCFIVQRRKPTELPENPDVTVAEAAAKIERENSGGEGRASKRESEN</sequence>
<proteinExistence type="predicted"/>
<feature type="region of interest" description="Disordered" evidence="1">
    <location>
        <begin position="27"/>
        <end position="46"/>
    </location>
</feature>
<gene>
    <name evidence="2" type="ORF">L195_g040321</name>
</gene>
<dbReference type="AlphaFoldDB" id="A0A2K3M0F2"/>
<evidence type="ECO:0000256" key="1">
    <source>
        <dbReference type="SAM" id="MobiDB-lite"/>
    </source>
</evidence>
<protein>
    <submittedName>
        <fullName evidence="2">Uncharacterized protein</fullName>
    </submittedName>
</protein>
<evidence type="ECO:0000313" key="3">
    <source>
        <dbReference type="Proteomes" id="UP000236291"/>
    </source>
</evidence>
<evidence type="ECO:0000313" key="2">
    <source>
        <dbReference type="EMBL" id="PNX84264.1"/>
    </source>
</evidence>